<evidence type="ECO:0000313" key="3">
    <source>
        <dbReference type="EMBL" id="PWR09001.1"/>
    </source>
</evidence>
<dbReference type="Pfam" id="PF00931">
    <property type="entry name" value="NB-ARC"/>
    <property type="match status" value="1"/>
</dbReference>
<keyword evidence="4" id="KW-1185">Reference proteome</keyword>
<dbReference type="Proteomes" id="UP000245410">
    <property type="component" value="Unassembled WGS sequence"/>
</dbReference>
<dbReference type="GO" id="GO:0043531">
    <property type="term" value="F:ADP binding"/>
    <property type="evidence" value="ECO:0007669"/>
    <property type="project" value="InterPro"/>
</dbReference>
<feature type="compositionally biased region" description="Basic and acidic residues" evidence="1">
    <location>
        <begin position="1"/>
        <end position="11"/>
    </location>
</feature>
<evidence type="ECO:0000259" key="2">
    <source>
        <dbReference type="Pfam" id="PF00931"/>
    </source>
</evidence>
<dbReference type="InterPro" id="IPR011990">
    <property type="entry name" value="TPR-like_helical_dom_sf"/>
</dbReference>
<name>A0A317D290_9ACTN</name>
<sequence length="679" mass="75087">MADVSPDRSHSPEPTWFQHRPDLLGQPGARWRSRDPVPTQVLSGLGGVGKTQIAAAFARQAAGRGDLKLLIWIPVCGQDSIITAYAEAARALALADDQVHPQQAADQLMVWLEHTDQNWLIVWDKLDSPADAADWWPPASKHGRTVVTTRRRDAVLDAGRRTLITVDLFTADESVAYLRRAVGKPVQRQHAVALAKDLDHLPLALAQAAAFIRDRELDCVAYRRRLGDVRLRLADVVPPEDGLPDNHRTTLAATWVLSIEAADKAGPPGLAHSILDLACLLQPEAIPLAFFTSTPAIDYITLHSELRQESDILDVLHTLDRLNLVTCNQRTALVQTHVLIQRAIRDDLDVDSLDVLARTAADALLEIWPEVEPDRLREQMLRANALVLFETARTSLIEPRTHPLHFRTTDSLVEAGNHDAATAILRQLLAEQTRIVGADHADSLTTRRHLADALEENDPREAAAAYGRLLDDCVRIMGPGHPYTLVTRCEVVKRNADHDYPQHALARFEELLGDCRRILGPDDPVTLGVHAALANWHGDAGHFDMANEVYREVLAAETRLFGPDHPTTLRTRNNLLCIQQDSGMPLDGSVSFRELVEEYTRVFGPDHPRTLATRANLAFAIGEAGDVEGAADACQTLLDDYARVFGADHFEVVVMRLALSYWHAHVDAACRTKGSSPER</sequence>
<dbReference type="InterPro" id="IPR027417">
    <property type="entry name" value="P-loop_NTPase"/>
</dbReference>
<dbReference type="PANTHER" id="PTHR46082:SF6">
    <property type="entry name" value="AAA+ ATPASE DOMAIN-CONTAINING PROTEIN-RELATED"/>
    <property type="match status" value="1"/>
</dbReference>
<gene>
    <name evidence="3" type="ORF">DKT68_13505</name>
</gene>
<dbReference type="InterPro" id="IPR002182">
    <property type="entry name" value="NB-ARC"/>
</dbReference>
<protein>
    <submittedName>
        <fullName evidence="3">Tetratricopeptide repeat protein</fullName>
    </submittedName>
</protein>
<dbReference type="Pfam" id="PF13374">
    <property type="entry name" value="TPR_10"/>
    <property type="match status" value="2"/>
</dbReference>
<feature type="region of interest" description="Disordered" evidence="1">
    <location>
        <begin position="1"/>
        <end position="22"/>
    </location>
</feature>
<dbReference type="OrthoDB" id="3210382at2"/>
<feature type="domain" description="NB-ARC" evidence="2">
    <location>
        <begin position="42"/>
        <end position="183"/>
    </location>
</feature>
<organism evidence="3 4">
    <name type="scientific">Micromonospora acroterricola</name>
    <dbReference type="NCBI Taxonomy" id="2202421"/>
    <lineage>
        <taxon>Bacteria</taxon>
        <taxon>Bacillati</taxon>
        <taxon>Actinomycetota</taxon>
        <taxon>Actinomycetes</taxon>
        <taxon>Micromonosporales</taxon>
        <taxon>Micromonosporaceae</taxon>
        <taxon>Micromonospora</taxon>
    </lineage>
</organism>
<dbReference type="RefSeq" id="WP_109817762.1">
    <property type="nucleotide sequence ID" value="NZ_QGKR01000186.1"/>
</dbReference>
<evidence type="ECO:0000256" key="1">
    <source>
        <dbReference type="SAM" id="MobiDB-lite"/>
    </source>
</evidence>
<dbReference type="SUPFAM" id="SSF48452">
    <property type="entry name" value="TPR-like"/>
    <property type="match status" value="1"/>
</dbReference>
<dbReference type="PANTHER" id="PTHR46082">
    <property type="entry name" value="ATP/GTP-BINDING PROTEIN-RELATED"/>
    <property type="match status" value="1"/>
</dbReference>
<evidence type="ECO:0000313" key="4">
    <source>
        <dbReference type="Proteomes" id="UP000245410"/>
    </source>
</evidence>
<dbReference type="SUPFAM" id="SSF52540">
    <property type="entry name" value="P-loop containing nucleoside triphosphate hydrolases"/>
    <property type="match status" value="1"/>
</dbReference>
<dbReference type="AlphaFoldDB" id="A0A317D290"/>
<dbReference type="InterPro" id="IPR053137">
    <property type="entry name" value="NLR-like"/>
</dbReference>
<proteinExistence type="predicted"/>
<dbReference type="EMBL" id="QGKR01000186">
    <property type="protein sequence ID" value="PWR09001.1"/>
    <property type="molecule type" value="Genomic_DNA"/>
</dbReference>
<accession>A0A317D290</accession>
<reference evidence="3 4" key="1">
    <citation type="submission" date="2018-05" db="EMBL/GenBank/DDBJ databases">
        <title>Micromonospora atacamensis sp. nov., a novel actinobacteria isolated from high altitude Atacama Desert soil.</title>
        <authorList>
            <person name="Carro L."/>
            <person name="Golinska P."/>
            <person name="Klenk H.-P."/>
            <person name="Goodfellow M."/>
        </authorList>
    </citation>
    <scope>NUCLEOTIDE SEQUENCE [LARGE SCALE GENOMIC DNA]</scope>
    <source>
        <strain evidence="3 4">5R2A7</strain>
    </source>
</reference>
<comment type="caution">
    <text evidence="3">The sequence shown here is derived from an EMBL/GenBank/DDBJ whole genome shotgun (WGS) entry which is preliminary data.</text>
</comment>
<dbReference type="Gene3D" id="1.25.40.10">
    <property type="entry name" value="Tetratricopeptide repeat domain"/>
    <property type="match status" value="2"/>
</dbReference>
<dbReference type="Gene3D" id="3.40.50.300">
    <property type="entry name" value="P-loop containing nucleotide triphosphate hydrolases"/>
    <property type="match status" value="1"/>
</dbReference>